<evidence type="ECO:0000313" key="4">
    <source>
        <dbReference type="WBParaSite" id="SBAD_0000377301-mRNA-1"/>
    </source>
</evidence>
<evidence type="ECO:0000256" key="1">
    <source>
        <dbReference type="SAM" id="MobiDB-lite"/>
    </source>
</evidence>
<evidence type="ECO:0000313" key="3">
    <source>
        <dbReference type="Proteomes" id="UP000270296"/>
    </source>
</evidence>
<evidence type="ECO:0000313" key="2">
    <source>
        <dbReference type="EMBL" id="VDP01788.1"/>
    </source>
</evidence>
<gene>
    <name evidence="2" type="ORF">SBAD_LOCUS3609</name>
</gene>
<reference evidence="2 3" key="2">
    <citation type="submission" date="2018-11" db="EMBL/GenBank/DDBJ databases">
        <authorList>
            <consortium name="Pathogen Informatics"/>
        </authorList>
    </citation>
    <scope>NUCLEOTIDE SEQUENCE [LARGE SCALE GENOMIC DNA]</scope>
</reference>
<organism evidence="4">
    <name type="scientific">Soboliphyme baturini</name>
    <dbReference type="NCBI Taxonomy" id="241478"/>
    <lineage>
        <taxon>Eukaryota</taxon>
        <taxon>Metazoa</taxon>
        <taxon>Ecdysozoa</taxon>
        <taxon>Nematoda</taxon>
        <taxon>Enoplea</taxon>
        <taxon>Dorylaimia</taxon>
        <taxon>Dioctophymatida</taxon>
        <taxon>Dioctophymatoidea</taxon>
        <taxon>Soboliphymatidae</taxon>
        <taxon>Soboliphyme</taxon>
    </lineage>
</organism>
<sequence>MAKLRKAKILATAFRQQRQPWRSRNDDDDDYDENRLIWADAIDICERTNRWYMRRASTHDGVLFVYRLRFEPQAGEREMQKGWPTTIAEKVRQGNTARKGSSNGGGDDDDDDGWWWLWQQQQQQQQRRG</sequence>
<proteinExistence type="predicted"/>
<name>A0A183IJ13_9BILA</name>
<dbReference type="EMBL" id="UZAM01007845">
    <property type="protein sequence ID" value="VDP01788.1"/>
    <property type="molecule type" value="Genomic_DNA"/>
</dbReference>
<reference evidence="4" key="1">
    <citation type="submission" date="2016-06" db="UniProtKB">
        <authorList>
            <consortium name="WormBaseParasite"/>
        </authorList>
    </citation>
    <scope>IDENTIFICATION</scope>
</reference>
<keyword evidence="3" id="KW-1185">Reference proteome</keyword>
<protein>
    <submittedName>
        <fullName evidence="4">PH domain-containing protein</fullName>
    </submittedName>
</protein>
<dbReference type="AlphaFoldDB" id="A0A183IJ13"/>
<feature type="compositionally biased region" description="Low complexity" evidence="1">
    <location>
        <begin position="114"/>
        <end position="129"/>
    </location>
</feature>
<dbReference type="WBParaSite" id="SBAD_0000377301-mRNA-1">
    <property type="protein sequence ID" value="SBAD_0000377301-mRNA-1"/>
    <property type="gene ID" value="SBAD_0000377301"/>
</dbReference>
<feature type="region of interest" description="Disordered" evidence="1">
    <location>
        <begin position="77"/>
        <end position="129"/>
    </location>
</feature>
<dbReference type="Proteomes" id="UP000270296">
    <property type="component" value="Unassembled WGS sequence"/>
</dbReference>
<accession>A0A183IJ13</accession>